<keyword evidence="1" id="KW-1185">Reference proteome</keyword>
<accession>A0A915CNA3</accession>
<evidence type="ECO:0000313" key="1">
    <source>
        <dbReference type="Proteomes" id="UP000887574"/>
    </source>
</evidence>
<dbReference type="WBParaSite" id="jg10448">
    <property type="protein sequence ID" value="jg10448"/>
    <property type="gene ID" value="jg10448"/>
</dbReference>
<name>A0A915CNA3_9BILA</name>
<proteinExistence type="predicted"/>
<dbReference type="AlphaFoldDB" id="A0A915CNA3"/>
<organism evidence="1 2">
    <name type="scientific">Ditylenchus dipsaci</name>
    <dbReference type="NCBI Taxonomy" id="166011"/>
    <lineage>
        <taxon>Eukaryota</taxon>
        <taxon>Metazoa</taxon>
        <taxon>Ecdysozoa</taxon>
        <taxon>Nematoda</taxon>
        <taxon>Chromadorea</taxon>
        <taxon>Rhabditida</taxon>
        <taxon>Tylenchina</taxon>
        <taxon>Tylenchomorpha</taxon>
        <taxon>Sphaerularioidea</taxon>
        <taxon>Anguinidae</taxon>
        <taxon>Anguininae</taxon>
        <taxon>Ditylenchus</taxon>
    </lineage>
</organism>
<dbReference type="Proteomes" id="UP000887574">
    <property type="component" value="Unplaced"/>
</dbReference>
<protein>
    <submittedName>
        <fullName evidence="2">Uncharacterized protein</fullName>
    </submittedName>
</protein>
<sequence length="236" mass="26291">MSWLATEKTGQQLASNGTSEAQDFPCLFCQVNTYSANCDRNLQQRSDILHQARSPANRPILLISLIWRLRREDLLDPSLEDEESNRGTSDFEDDLDQESEQVESADFAFLSTTPVGDYGNQTYCSQRSVLSNKSKGGNPTRKWVHLLDSEVGLMVGAQWLAKSLLKGCGHISKVVENFFTLEGIGNKEERELTQQEVWDTFKSSVSRSGTALSQNCHGSNSTPFALQFTASLRTLS</sequence>
<reference evidence="2" key="1">
    <citation type="submission" date="2022-11" db="UniProtKB">
        <authorList>
            <consortium name="WormBaseParasite"/>
        </authorList>
    </citation>
    <scope>IDENTIFICATION</scope>
</reference>
<evidence type="ECO:0000313" key="2">
    <source>
        <dbReference type="WBParaSite" id="jg10448"/>
    </source>
</evidence>